<keyword evidence="3" id="KW-1185">Reference proteome</keyword>
<reference evidence="2" key="1">
    <citation type="journal article" date="2014" name="Int. J. Syst. Evol. Microbiol.">
        <title>Complete genome sequence of Corynebacterium casei LMG S-19264T (=DSM 44701T), isolated from a smear-ripened cheese.</title>
        <authorList>
            <consortium name="US DOE Joint Genome Institute (JGI-PGF)"/>
            <person name="Walter F."/>
            <person name="Albersmeier A."/>
            <person name="Kalinowski J."/>
            <person name="Ruckert C."/>
        </authorList>
    </citation>
    <scope>NUCLEOTIDE SEQUENCE</scope>
    <source>
        <strain evidence="2">KCTC 12870</strain>
    </source>
</reference>
<organism evidence="2 3">
    <name type="scientific">Cerasicoccus arenae</name>
    <dbReference type="NCBI Taxonomy" id="424488"/>
    <lineage>
        <taxon>Bacteria</taxon>
        <taxon>Pseudomonadati</taxon>
        <taxon>Verrucomicrobiota</taxon>
        <taxon>Opitutia</taxon>
        <taxon>Puniceicoccales</taxon>
        <taxon>Cerasicoccaceae</taxon>
        <taxon>Cerasicoccus</taxon>
    </lineage>
</organism>
<dbReference type="RefSeq" id="WP_189514472.1">
    <property type="nucleotide sequence ID" value="NZ_BMXG01000010.1"/>
</dbReference>
<comment type="caution">
    <text evidence="2">The sequence shown here is derived from an EMBL/GenBank/DDBJ whole genome shotgun (WGS) entry which is preliminary data.</text>
</comment>
<dbReference type="AlphaFoldDB" id="A0A8J3DBU6"/>
<dbReference type="Proteomes" id="UP000642829">
    <property type="component" value="Unassembled WGS sequence"/>
</dbReference>
<evidence type="ECO:0000313" key="2">
    <source>
        <dbReference type="EMBL" id="GHC02642.1"/>
    </source>
</evidence>
<feature type="domain" description="Transposase InsH N-terminal" evidence="1">
    <location>
        <begin position="13"/>
        <end position="61"/>
    </location>
</feature>
<protein>
    <recommendedName>
        <fullName evidence="1">Transposase InsH N-terminal domain-containing protein</fullName>
    </recommendedName>
</protein>
<dbReference type="EMBL" id="BMXG01000010">
    <property type="protein sequence ID" value="GHC02642.1"/>
    <property type="molecule type" value="Genomic_DNA"/>
</dbReference>
<dbReference type="InterPro" id="IPR008490">
    <property type="entry name" value="Transposase_InsH_N"/>
</dbReference>
<evidence type="ECO:0000313" key="3">
    <source>
        <dbReference type="Proteomes" id="UP000642829"/>
    </source>
</evidence>
<reference evidence="2" key="2">
    <citation type="submission" date="2020-09" db="EMBL/GenBank/DDBJ databases">
        <authorList>
            <person name="Sun Q."/>
            <person name="Kim S."/>
        </authorList>
    </citation>
    <scope>NUCLEOTIDE SEQUENCE</scope>
    <source>
        <strain evidence="2">KCTC 12870</strain>
    </source>
</reference>
<gene>
    <name evidence="2" type="ORF">GCM10007047_19050</name>
</gene>
<dbReference type="Pfam" id="PF05598">
    <property type="entry name" value="DUF772"/>
    <property type="match status" value="1"/>
</dbReference>
<accession>A0A8J3DBU6</accession>
<evidence type="ECO:0000259" key="1">
    <source>
        <dbReference type="Pfam" id="PF05598"/>
    </source>
</evidence>
<sequence>MLEDHLGYGDEKKGGRPPWCPVLLLKVLILQRFFDLPDEETEFQILDRFSFLRFLGLRPGDVASKPP</sequence>
<proteinExistence type="predicted"/>
<name>A0A8J3DBU6_9BACT</name>